<dbReference type="Gene3D" id="3.40.50.300">
    <property type="entry name" value="P-loop containing nucleotide triphosphate hydrolases"/>
    <property type="match status" value="1"/>
</dbReference>
<keyword evidence="1" id="KW-0347">Helicase</keyword>
<proteinExistence type="predicted"/>
<keyword evidence="1" id="KW-0547">Nucleotide-binding</keyword>
<reference evidence="1 2" key="1">
    <citation type="submission" date="2022-01" db="EMBL/GenBank/DDBJ databases">
        <title>Collection of gut derived symbiotic bacterial strains cultured from healthy donors.</title>
        <authorList>
            <person name="Lin H."/>
            <person name="Kohout C."/>
            <person name="Waligurski E."/>
            <person name="Pamer E.G."/>
        </authorList>
    </citation>
    <scope>NUCLEOTIDE SEQUENCE [LARGE SCALE GENOMIC DNA]</scope>
    <source>
        <strain evidence="1 2">DFI.3.7</strain>
    </source>
</reference>
<keyword evidence="1" id="KW-0378">Hydrolase</keyword>
<organism evidence="1 2">
    <name type="scientific">Intestinimonas massiliensis</name>
    <name type="common">ex Afouda et al. 2020</name>
    <dbReference type="NCBI Taxonomy" id="1673721"/>
    <lineage>
        <taxon>Bacteria</taxon>
        <taxon>Bacillati</taxon>
        <taxon>Bacillota</taxon>
        <taxon>Clostridia</taxon>
        <taxon>Eubacteriales</taxon>
        <taxon>Intestinimonas</taxon>
    </lineage>
</organism>
<dbReference type="RefSeq" id="WP_238074421.1">
    <property type="nucleotide sequence ID" value="NZ_JAKNJB010000022.1"/>
</dbReference>
<evidence type="ECO:0000313" key="2">
    <source>
        <dbReference type="Proteomes" id="UP001200313"/>
    </source>
</evidence>
<gene>
    <name evidence="1" type="ORF">L0P79_12375</name>
</gene>
<dbReference type="SUPFAM" id="SSF52540">
    <property type="entry name" value="P-loop containing nucleoside triphosphate hydrolases"/>
    <property type="match status" value="1"/>
</dbReference>
<dbReference type="GO" id="GO:0004386">
    <property type="term" value="F:helicase activity"/>
    <property type="evidence" value="ECO:0007669"/>
    <property type="project" value="UniProtKB-KW"/>
</dbReference>
<evidence type="ECO:0000313" key="1">
    <source>
        <dbReference type="EMBL" id="MCG4527851.1"/>
    </source>
</evidence>
<keyword evidence="1" id="KW-0067">ATP-binding</keyword>
<protein>
    <submittedName>
        <fullName evidence="1">Helicase RepA family protein</fullName>
    </submittedName>
</protein>
<comment type="caution">
    <text evidence="1">The sequence shown here is derived from an EMBL/GenBank/DDBJ whole genome shotgun (WGS) entry which is preliminary data.</text>
</comment>
<dbReference type="Pfam" id="PF13481">
    <property type="entry name" value="AAA_25"/>
    <property type="match status" value="1"/>
</dbReference>
<dbReference type="InterPro" id="IPR027417">
    <property type="entry name" value="P-loop_NTPase"/>
</dbReference>
<dbReference type="Proteomes" id="UP001200313">
    <property type="component" value="Unassembled WGS sequence"/>
</dbReference>
<keyword evidence="2" id="KW-1185">Reference proteome</keyword>
<name>A0ABS9MAL4_9FIRM</name>
<sequence>MNKPTPLQTIDGESLMSLPLKPLNFVVDTLLSQGLHILAGSPKVGKSWLALWLSVMVAKGEPVWGMPVKQGTTLYLCLEDSTLRIQNRLFEITEDAPANVHFSIGSDILGKGLEEQLCTFLTEHPDTVLVIIDTLQMIRGTNYDNTYANDYRDLSTLKRIADAHGIAILLIHHLRKETADDVFSRISGTTAISGAVDSSFTLVEERRGSGKAKLSCIGRDIEYRELSLERNSENVWEMVADSRTQPELLGDRIVHLLSELMCDRTEFIGTPTELSEKIDPAGVERISPKKVSRLVLQNLEALCKIGISGVVRRSNGKRLIELHRAESDDAQGAPEVDPVDPVGALCGDLREVSEHGE</sequence>
<dbReference type="EMBL" id="JAKNJB010000022">
    <property type="protein sequence ID" value="MCG4527851.1"/>
    <property type="molecule type" value="Genomic_DNA"/>
</dbReference>
<accession>A0ABS9MAL4</accession>